<name>A0A1E5RWZ8_9ASCO</name>
<reference evidence="2" key="1">
    <citation type="journal article" date="2016" name="Genome Announc.">
        <title>Genome sequences of three species of Hanseniaspora isolated from spontaneous wine fermentations.</title>
        <authorList>
            <person name="Sternes P.R."/>
            <person name="Lee D."/>
            <person name="Kutyna D.R."/>
            <person name="Borneman A.R."/>
        </authorList>
    </citation>
    <scope>NUCLEOTIDE SEQUENCE [LARGE SCALE GENOMIC DNA]</scope>
    <source>
        <strain evidence="2">AWRI3578</strain>
    </source>
</reference>
<dbReference type="EMBL" id="LPNL01000002">
    <property type="protein sequence ID" value="OEJ91268.1"/>
    <property type="molecule type" value="Genomic_DNA"/>
</dbReference>
<evidence type="ECO:0000313" key="2">
    <source>
        <dbReference type="Proteomes" id="UP000095605"/>
    </source>
</evidence>
<evidence type="ECO:0000313" key="1">
    <source>
        <dbReference type="EMBL" id="OEJ91268.1"/>
    </source>
</evidence>
<keyword evidence="2" id="KW-1185">Reference proteome</keyword>
<gene>
    <name evidence="1" type="ORF">AWRI3578_g457</name>
</gene>
<proteinExistence type="predicted"/>
<protein>
    <submittedName>
        <fullName evidence="1">Uncharacterized protein</fullName>
    </submittedName>
</protein>
<accession>A0A1E5RWZ8</accession>
<organism evidence="1 2">
    <name type="scientific">Hanseniaspora opuntiae</name>
    <dbReference type="NCBI Taxonomy" id="211096"/>
    <lineage>
        <taxon>Eukaryota</taxon>
        <taxon>Fungi</taxon>
        <taxon>Dikarya</taxon>
        <taxon>Ascomycota</taxon>
        <taxon>Saccharomycotina</taxon>
        <taxon>Saccharomycetes</taxon>
        <taxon>Saccharomycodales</taxon>
        <taxon>Saccharomycodaceae</taxon>
        <taxon>Hanseniaspora</taxon>
    </lineage>
</organism>
<dbReference type="OrthoDB" id="10329202at2759"/>
<comment type="caution">
    <text evidence="1">The sequence shown here is derived from an EMBL/GenBank/DDBJ whole genome shotgun (WGS) entry which is preliminary data.</text>
</comment>
<dbReference type="Proteomes" id="UP000095605">
    <property type="component" value="Unassembled WGS sequence"/>
</dbReference>
<dbReference type="AlphaFoldDB" id="A0A1E5RWZ8"/>
<sequence length="191" mass="21946">MPKTNEENRDISTFESSVVALLDDTINTNLNKIIKETVEKYEKDIRTVYGRDFTPKVIDDMIEGKMNQFQKISKKIIHKEIDELVLPVFKASILHTNKSSKQKKNVNEDAIDSTLLTLKHECIKMDIEEYLNFFESIDVLELEKKTNNADESVVVAQDPEITKESSFEADEESVANDGVHESIKRYNIIFG</sequence>